<proteinExistence type="predicted"/>
<reference evidence="1 2" key="1">
    <citation type="submission" date="2018-05" db="EMBL/GenBank/DDBJ databases">
        <title>Complete Genome Sequences of Extremely Thermoacidophilic, Metal-Mobilizing Type-Strain Members of the Archaeal Family Sulfolobaceae: Acidianus brierleyi DSM-1651T, Acidianus sulfidivorans DSM-18786T, Metallosphaera hakonensis DSM-7519T, and Metallosphaera prunae DSM-10039T.</title>
        <authorList>
            <person name="Counts J.A."/>
            <person name="Kelly R.M."/>
        </authorList>
    </citation>
    <scope>NUCLEOTIDE SEQUENCE [LARGE SCALE GENOMIC DNA]</scope>
    <source>
        <strain evidence="1 2">DSM 1651</strain>
    </source>
</reference>
<evidence type="ECO:0008006" key="3">
    <source>
        <dbReference type="Google" id="ProtNLM"/>
    </source>
</evidence>
<dbReference type="InterPro" id="IPR029044">
    <property type="entry name" value="Nucleotide-diphossugar_trans"/>
</dbReference>
<dbReference type="AlphaFoldDB" id="A0A2U9IDM2"/>
<sequence>MTCKEDPDRLYFSDNIIDIIKFYYCFNDAGDLIKWSRSRPSAEINIVEKEGDSEIVFIVPTPDIKDKLTINLLESIKNFHAILVESKGKYFNYARSVNKGMAIALKYNPRWIIISNNDIIIRDDIIKLYLKLLNIDNKKVNSVVGAGGSHVFKLCKFTFLSNLLFLSKYKQKFAILKKFNSKFYFYQYRNFFDLICRPLICVKNIAFFGEFLIISPYYILRNNGMLFDETYINGVEDMDVFLNILNTSSYKPIYFNIEHLHGRTLGNNDKRYLRNYINIIYLNYKIEKNIIKINKNNIIL</sequence>
<evidence type="ECO:0000313" key="1">
    <source>
        <dbReference type="EMBL" id="AWR94044.1"/>
    </source>
</evidence>
<dbReference type="SUPFAM" id="SSF53448">
    <property type="entry name" value="Nucleotide-diphospho-sugar transferases"/>
    <property type="match status" value="1"/>
</dbReference>
<name>A0A2U9IDM2_9CREN</name>
<organism evidence="1 2">
    <name type="scientific">Acidianus brierleyi</name>
    <dbReference type="NCBI Taxonomy" id="41673"/>
    <lineage>
        <taxon>Archaea</taxon>
        <taxon>Thermoproteota</taxon>
        <taxon>Thermoprotei</taxon>
        <taxon>Sulfolobales</taxon>
        <taxon>Sulfolobaceae</taxon>
        <taxon>Acidianus</taxon>
    </lineage>
</organism>
<protein>
    <recommendedName>
        <fullName evidence="3">Glycosyltransferase 2-like domain-containing protein</fullName>
    </recommendedName>
</protein>
<dbReference type="KEGG" id="abri:DFR85_04930"/>
<keyword evidence="2" id="KW-1185">Reference proteome</keyword>
<gene>
    <name evidence="1" type="ORF">DFR85_04930</name>
</gene>
<dbReference type="EMBL" id="CP029289">
    <property type="protein sequence ID" value="AWR94044.1"/>
    <property type="molecule type" value="Genomic_DNA"/>
</dbReference>
<accession>A0A2U9IDM2</accession>
<evidence type="ECO:0000313" key="2">
    <source>
        <dbReference type="Proteomes" id="UP000248044"/>
    </source>
</evidence>
<dbReference type="Proteomes" id="UP000248044">
    <property type="component" value="Chromosome"/>
</dbReference>